<organism evidence="4 5">
    <name type="scientific">Anolis carolinensis</name>
    <name type="common">Green anole</name>
    <name type="synonym">American chameleon</name>
    <dbReference type="NCBI Taxonomy" id="28377"/>
    <lineage>
        <taxon>Eukaryota</taxon>
        <taxon>Metazoa</taxon>
        <taxon>Chordata</taxon>
        <taxon>Craniata</taxon>
        <taxon>Vertebrata</taxon>
        <taxon>Euteleostomi</taxon>
        <taxon>Lepidosauria</taxon>
        <taxon>Squamata</taxon>
        <taxon>Bifurcata</taxon>
        <taxon>Unidentata</taxon>
        <taxon>Episquamata</taxon>
        <taxon>Toxicofera</taxon>
        <taxon>Iguania</taxon>
        <taxon>Dactyloidae</taxon>
        <taxon>Anolis</taxon>
    </lineage>
</organism>
<reference evidence="4" key="1">
    <citation type="submission" date="2009-12" db="EMBL/GenBank/DDBJ databases">
        <title>The Genome Sequence of Anolis carolinensis (Green Anole Lizard).</title>
        <authorList>
            <consortium name="The Genome Sequencing Platform"/>
            <person name="Di Palma F."/>
            <person name="Alfoldi J."/>
            <person name="Heiman D."/>
            <person name="Young S."/>
            <person name="Grabherr M."/>
            <person name="Johnson J."/>
            <person name="Lander E.S."/>
            <person name="Lindblad-Toh K."/>
        </authorList>
    </citation>
    <scope>NUCLEOTIDE SEQUENCE [LARGE SCALE GENOMIC DNA]</scope>
    <source>
        <strain evidence="4">JBL SC #1</strain>
    </source>
</reference>
<dbReference type="PANTHER" id="PTHR45935">
    <property type="entry name" value="PROTEIN ZBED8-RELATED"/>
    <property type="match status" value="1"/>
</dbReference>
<keyword evidence="5" id="KW-1185">Reference proteome</keyword>
<dbReference type="InterPro" id="IPR038269">
    <property type="entry name" value="SCAN_sf"/>
</dbReference>
<evidence type="ECO:0000256" key="1">
    <source>
        <dbReference type="ARBA" id="ARBA00023242"/>
    </source>
</evidence>
<dbReference type="AlphaFoldDB" id="A0A803TV47"/>
<dbReference type="InterPro" id="IPR003309">
    <property type="entry name" value="SCAN_dom"/>
</dbReference>
<reference evidence="4" key="2">
    <citation type="submission" date="2025-08" db="UniProtKB">
        <authorList>
            <consortium name="Ensembl"/>
        </authorList>
    </citation>
    <scope>IDENTIFICATION</scope>
</reference>
<feature type="region of interest" description="Disordered" evidence="2">
    <location>
        <begin position="261"/>
        <end position="301"/>
    </location>
</feature>
<accession>A0A803TV47</accession>
<proteinExistence type="predicted"/>
<dbReference type="SUPFAM" id="SSF47353">
    <property type="entry name" value="Retrovirus capsid dimerization domain-like"/>
    <property type="match status" value="1"/>
</dbReference>
<evidence type="ECO:0000313" key="4">
    <source>
        <dbReference type="Ensembl" id="ENSACAP00000039087.1"/>
    </source>
</evidence>
<feature type="domain" description="SCAN box" evidence="3">
    <location>
        <begin position="97"/>
        <end position="174"/>
    </location>
</feature>
<dbReference type="Pfam" id="PF02023">
    <property type="entry name" value="SCAN"/>
    <property type="match status" value="1"/>
</dbReference>
<dbReference type="InterPro" id="IPR050916">
    <property type="entry name" value="SCAN-C2H2_zinc_finger"/>
</dbReference>
<name>A0A803TV47_ANOCA</name>
<dbReference type="Gene3D" id="1.10.4020.10">
    <property type="entry name" value="DNA breaking-rejoining enzymes"/>
    <property type="match status" value="1"/>
</dbReference>
<dbReference type="GeneTree" id="ENSGT00940000154715"/>
<dbReference type="PROSITE" id="PS50804">
    <property type="entry name" value="SCAN_BOX"/>
    <property type="match status" value="1"/>
</dbReference>
<protein>
    <recommendedName>
        <fullName evidence="3">SCAN box domain-containing protein</fullName>
    </recommendedName>
</protein>
<keyword evidence="1" id="KW-0539">Nucleus</keyword>
<dbReference type="Proteomes" id="UP000001646">
    <property type="component" value="Unplaced"/>
</dbReference>
<sequence>MGLGLFSPFSFYPIKHLACFPCLFLSTLSNFSNVFALQENLAIVKDLTEKMGGKDYSEPNLGKGPSLIQAKPSGALEERATQKSLPEEVLSSDLRSQQFRDFGYRETLGPREVCSQLHLLCRQWLQPERHTKAEMLDLVVFEQFLALLPPEMSSWVRECGAETSSQAVALAEGFLLSQAEKRQEEEQVSSFHSGHFEGHPYVIACFLKFWNKSRPETIASHKFKIQVKDSLDLYDGILLPRKQNLQLDLFPERIPEVDQCFPESSQRQQPRWMVQDGEGKSPSMGKCSTKHSPWPSPFKSV</sequence>
<evidence type="ECO:0000313" key="5">
    <source>
        <dbReference type="Proteomes" id="UP000001646"/>
    </source>
</evidence>
<reference evidence="4" key="3">
    <citation type="submission" date="2025-09" db="UniProtKB">
        <authorList>
            <consortium name="Ensembl"/>
        </authorList>
    </citation>
    <scope>IDENTIFICATION</scope>
</reference>
<dbReference type="PANTHER" id="PTHR45935:SF15">
    <property type="entry name" value="SCAN BOX DOMAIN-CONTAINING PROTEIN"/>
    <property type="match status" value="1"/>
</dbReference>
<dbReference type="SMART" id="SM00431">
    <property type="entry name" value="SCAN"/>
    <property type="match status" value="1"/>
</dbReference>
<dbReference type="Ensembl" id="ENSACAT00000056466.1">
    <property type="protein sequence ID" value="ENSACAP00000039087.1"/>
    <property type="gene ID" value="ENSACAG00000037748.1"/>
</dbReference>
<evidence type="ECO:0000259" key="3">
    <source>
        <dbReference type="PROSITE" id="PS50804"/>
    </source>
</evidence>
<dbReference type="CDD" id="cd07936">
    <property type="entry name" value="SCAN"/>
    <property type="match status" value="1"/>
</dbReference>
<evidence type="ECO:0000256" key="2">
    <source>
        <dbReference type="SAM" id="MobiDB-lite"/>
    </source>
</evidence>
<dbReference type="InParanoid" id="A0A803TV47"/>
<dbReference type="FunFam" id="1.10.4020.10:FF:000005">
    <property type="entry name" value="Uncharacterized protein"/>
    <property type="match status" value="1"/>
</dbReference>